<evidence type="ECO:0000313" key="2">
    <source>
        <dbReference type="Proteomes" id="UP000694941"/>
    </source>
</evidence>
<protein>
    <submittedName>
        <fullName evidence="3">Uncharacterized protein LOC111085778</fullName>
    </submittedName>
</protein>
<dbReference type="Proteomes" id="UP000694941">
    <property type="component" value="Unplaced"/>
</dbReference>
<dbReference type="GeneID" id="111085778"/>
<accession>A0ABM1SDH7</accession>
<organism evidence="2 3">
    <name type="scientific">Limulus polyphemus</name>
    <name type="common">Atlantic horseshoe crab</name>
    <dbReference type="NCBI Taxonomy" id="6850"/>
    <lineage>
        <taxon>Eukaryota</taxon>
        <taxon>Metazoa</taxon>
        <taxon>Ecdysozoa</taxon>
        <taxon>Arthropoda</taxon>
        <taxon>Chelicerata</taxon>
        <taxon>Merostomata</taxon>
        <taxon>Xiphosura</taxon>
        <taxon>Limulidae</taxon>
        <taxon>Limulus</taxon>
    </lineage>
</organism>
<keyword evidence="1" id="KW-0732">Signal</keyword>
<feature type="chain" id="PRO_5045625469" evidence="1">
    <location>
        <begin position="22"/>
        <end position="216"/>
    </location>
</feature>
<evidence type="ECO:0000313" key="3">
    <source>
        <dbReference type="RefSeq" id="XP_022241682.1"/>
    </source>
</evidence>
<dbReference type="RefSeq" id="XP_022241682.1">
    <property type="nucleotide sequence ID" value="XM_022385974.1"/>
</dbReference>
<feature type="signal peptide" evidence="1">
    <location>
        <begin position="1"/>
        <end position="21"/>
    </location>
</feature>
<name>A0ABM1SDH7_LIMPO</name>
<proteinExistence type="predicted"/>
<sequence>MASLHELIVGIMFCLLVCTAGLRFKREDCLMERSERVVRYFNNIMNSISSNIPETKCCFDMPRDLDQFQCQECVVENMQTLTLTEKQPIECSGTNNTISFKMKLKEPKITCDCDARLLFQRRKGVINFQFSDVEASGQLVVDLKNAASPAVKTTMSISSINRPRITVRECAICRFRQPLLNMFSSGRGRRMVSQQLKTILEEVVEEKAQDFKTLLL</sequence>
<reference evidence="3" key="1">
    <citation type="submission" date="2025-08" db="UniProtKB">
        <authorList>
            <consortium name="RefSeq"/>
        </authorList>
    </citation>
    <scope>IDENTIFICATION</scope>
    <source>
        <tissue evidence="3">Muscle</tissue>
    </source>
</reference>
<keyword evidence="2" id="KW-1185">Reference proteome</keyword>
<evidence type="ECO:0000256" key="1">
    <source>
        <dbReference type="SAM" id="SignalP"/>
    </source>
</evidence>
<gene>
    <name evidence="3" type="primary">LOC111085778</name>
</gene>